<comment type="caution">
    <text evidence="1">The sequence shown here is derived from an EMBL/GenBank/DDBJ whole genome shotgun (WGS) entry which is preliminary data.</text>
</comment>
<gene>
    <name evidence="1" type="ORF">Q757_02460</name>
</gene>
<accession>A0ABR4XS82</accession>
<reference evidence="1 2" key="1">
    <citation type="journal article" date="2014" name="Antonie Van Leeuwenhoek">
        <title>Oenococcus alcoholitolerans sp. nov., a lactic acid bacteria isolated from cachaca and ethanol fermentation processes.</title>
        <authorList>
            <person name="Badotti F."/>
            <person name="Moreira A.P."/>
            <person name="Tonon L.A."/>
            <person name="de Lucena B.T."/>
            <person name="Gomes Fde C."/>
            <person name="Kruger R."/>
            <person name="Thompson C.C."/>
            <person name="de Morais M.A.Jr."/>
            <person name="Rosa C.A."/>
            <person name="Thompson F.L."/>
        </authorList>
    </citation>
    <scope>NUCLEOTIDE SEQUENCE [LARGE SCALE GENOMIC DNA]</scope>
    <source>
        <strain evidence="1 2">UFRJ-M7.2.18</strain>
    </source>
</reference>
<name>A0ABR4XS82_9LACO</name>
<keyword evidence="2" id="KW-1185">Reference proteome</keyword>
<evidence type="ECO:0000313" key="1">
    <source>
        <dbReference type="EMBL" id="KGO32189.1"/>
    </source>
</evidence>
<sequence>LQLDDIYDYSIYLQADPKLIYQWFLARTLSFIRQSKDDPDSFYYPFSKLPISKVIPELEKTWRETNLANLLQNIQPTKEKADAIVVKGKGHQLEKIEFKDQ</sequence>
<dbReference type="InterPro" id="IPR027417">
    <property type="entry name" value="P-loop_NTPase"/>
</dbReference>
<feature type="non-terminal residue" evidence="1">
    <location>
        <position position="1"/>
    </location>
</feature>
<protein>
    <submittedName>
        <fullName evidence="1">Uncharacterized protein</fullName>
    </submittedName>
</protein>
<dbReference type="EMBL" id="AXCV01000070">
    <property type="protein sequence ID" value="KGO32189.1"/>
    <property type="molecule type" value="Genomic_DNA"/>
</dbReference>
<dbReference type="Proteomes" id="UP000030023">
    <property type="component" value="Unassembled WGS sequence"/>
</dbReference>
<proteinExistence type="predicted"/>
<organism evidence="1 2">
    <name type="scientific">Oenococcus alcoholitolerans</name>
    <dbReference type="NCBI Taxonomy" id="931074"/>
    <lineage>
        <taxon>Bacteria</taxon>
        <taxon>Bacillati</taxon>
        <taxon>Bacillota</taxon>
        <taxon>Bacilli</taxon>
        <taxon>Lactobacillales</taxon>
        <taxon>Lactobacillaceae</taxon>
        <taxon>Oenococcus</taxon>
    </lineage>
</organism>
<evidence type="ECO:0000313" key="2">
    <source>
        <dbReference type="Proteomes" id="UP000030023"/>
    </source>
</evidence>
<dbReference type="SUPFAM" id="SSF52540">
    <property type="entry name" value="P-loop containing nucleoside triphosphate hydrolases"/>
    <property type="match status" value="1"/>
</dbReference>
<dbReference type="Gene3D" id="3.40.50.300">
    <property type="entry name" value="P-loop containing nucleotide triphosphate hydrolases"/>
    <property type="match status" value="1"/>
</dbReference>